<dbReference type="Pfam" id="PF25000">
    <property type="entry name" value="DUF7779"/>
    <property type="match status" value="1"/>
</dbReference>
<dbReference type="PANTHER" id="PTHR46082">
    <property type="entry name" value="ATP/GTP-BINDING PROTEIN-RELATED"/>
    <property type="match status" value="1"/>
</dbReference>
<evidence type="ECO:0000313" key="4">
    <source>
        <dbReference type="Proteomes" id="UP001597097"/>
    </source>
</evidence>
<dbReference type="PANTHER" id="PTHR46082:SF6">
    <property type="entry name" value="AAA+ ATPASE DOMAIN-CONTAINING PROTEIN-RELATED"/>
    <property type="match status" value="1"/>
</dbReference>
<evidence type="ECO:0000313" key="3">
    <source>
        <dbReference type="EMBL" id="MFD1541304.1"/>
    </source>
</evidence>
<dbReference type="Pfam" id="PF13374">
    <property type="entry name" value="TPR_10"/>
    <property type="match status" value="2"/>
</dbReference>
<dbReference type="RefSeq" id="WP_219536889.1">
    <property type="nucleotide sequence ID" value="NZ_JAHKRM010000033.1"/>
</dbReference>
<feature type="domain" description="DUF7779" evidence="2">
    <location>
        <begin position="269"/>
        <end position="353"/>
    </location>
</feature>
<organism evidence="3 4">
    <name type="scientific">Nonomuraea guangzhouensis</name>
    <dbReference type="NCBI Taxonomy" id="1291555"/>
    <lineage>
        <taxon>Bacteria</taxon>
        <taxon>Bacillati</taxon>
        <taxon>Actinomycetota</taxon>
        <taxon>Actinomycetes</taxon>
        <taxon>Streptosporangiales</taxon>
        <taxon>Streptosporangiaceae</taxon>
        <taxon>Nonomuraea</taxon>
    </lineage>
</organism>
<dbReference type="InterPro" id="IPR053137">
    <property type="entry name" value="NLR-like"/>
</dbReference>
<keyword evidence="4" id="KW-1185">Reference proteome</keyword>
<name>A0ABW4GFG4_9ACTN</name>
<dbReference type="InterPro" id="IPR002182">
    <property type="entry name" value="NB-ARC"/>
</dbReference>
<comment type="caution">
    <text evidence="3">The sequence shown here is derived from an EMBL/GenBank/DDBJ whole genome shotgun (WGS) entry which is preliminary data.</text>
</comment>
<gene>
    <name evidence="3" type="primary">fxsT</name>
    <name evidence="3" type="ORF">ACFSJ0_29920</name>
</gene>
<accession>A0ABW4GFG4</accession>
<dbReference type="Proteomes" id="UP001597097">
    <property type="component" value="Unassembled WGS sequence"/>
</dbReference>
<protein>
    <submittedName>
        <fullName evidence="3">FxSxx-COOH system tetratricopeptide repeat protein</fullName>
    </submittedName>
</protein>
<reference evidence="4" key="1">
    <citation type="journal article" date="2019" name="Int. J. Syst. Evol. Microbiol.">
        <title>The Global Catalogue of Microorganisms (GCM) 10K type strain sequencing project: providing services to taxonomists for standard genome sequencing and annotation.</title>
        <authorList>
            <consortium name="The Broad Institute Genomics Platform"/>
            <consortium name="The Broad Institute Genome Sequencing Center for Infectious Disease"/>
            <person name="Wu L."/>
            <person name="Ma J."/>
        </authorList>
    </citation>
    <scope>NUCLEOTIDE SEQUENCE [LARGE SCALE GENOMIC DNA]</scope>
    <source>
        <strain evidence="4">CGMCC 1.15399</strain>
    </source>
</reference>
<dbReference type="NCBIfam" id="NF040586">
    <property type="entry name" value="FxSxx_TPR"/>
    <property type="match status" value="1"/>
</dbReference>
<evidence type="ECO:0000259" key="1">
    <source>
        <dbReference type="Pfam" id="PF00931"/>
    </source>
</evidence>
<dbReference type="Pfam" id="PF00931">
    <property type="entry name" value="NB-ARC"/>
    <property type="match status" value="1"/>
</dbReference>
<sequence length="842" mass="92711">MTGSQPESVRTSGRVPEVWGKVPARNVNFTGRSVLLERLHAGLSTEVTAVVPHALHGLGGVGKTQLAVEYAHRFRSEYDVVWWIPADQPVLVKSSLAGLAPHLGLQAATRSGAEDAADAVLDALRRGEPYDRWLLVFDNADQPEEISELIPQGPGQVIVTSRNHRWQGIVDTVAVDVFDRQESVEFLSRRAGLSSTDADRLAEQLGDLPLALEQAGALHVETGISVDDYLRLLKEQTSALLSESKPSEYPMPMTAAWALSVAQLRSKLPEAVDVLRCCAFFGPEPIPRDVFRRAGHQASDARLSSIFGDTILLTRAIRELGRFALATIDSQARTIQVHRLVQALLRDELDEDERRRFRHEVHLLLAGAAPKVPDETASWQRYNELIAHILPSQVADCAEPAVRTMVRDVLYYLYRSGNYQSARIFAERFVERWAERSGPEHPDVLIAQRHLGGIIRELGEYRAAYDLDSATLAKMTEVLGPEDSETLVLSSGFAADLRAAGDWSAARELDERLQAQHTTVFGEQAPATLQIMNNLAVDYGLNSDYPAARALHDVVHRKQNESAERIGEADVLNNWNGLARAVRLSGDSREAVDLGEDAYAYGVQELGAEHLWTLKTARDLSIAKRRAGDFDGSLELAKDVHARLQRIMGDHHPETVAAASNLSNALRATGDINAAYDIAEQAVARYQAIYGDTHPYVYGCATNLAVLQRLRGDAETAMHTDERALTGLDGRLGRDHHYALTCAVNLASDHAALDDHVEAMRLGRETLDRLRRIFSAEYPLLLACLANLVLDTRASGRREEADALYAEAKRGYAGAMGLDHPDARLALDEGARMDCDFDPPPI</sequence>
<proteinExistence type="predicted"/>
<evidence type="ECO:0000259" key="2">
    <source>
        <dbReference type="Pfam" id="PF25000"/>
    </source>
</evidence>
<dbReference type="Pfam" id="PF13424">
    <property type="entry name" value="TPR_12"/>
    <property type="match status" value="2"/>
</dbReference>
<feature type="domain" description="NB-ARC" evidence="1">
    <location>
        <begin position="54"/>
        <end position="190"/>
    </location>
</feature>
<dbReference type="InterPro" id="IPR056681">
    <property type="entry name" value="DUF7779"/>
</dbReference>
<dbReference type="EMBL" id="JBHUCM010000025">
    <property type="protein sequence ID" value="MFD1541304.1"/>
    <property type="molecule type" value="Genomic_DNA"/>
</dbReference>